<protein>
    <submittedName>
        <fullName evidence="1">ArsR/SmtB family transcription factor</fullName>
    </submittedName>
</protein>
<comment type="caution">
    <text evidence="1">The sequence shown here is derived from an EMBL/GenBank/DDBJ whole genome shotgun (WGS) entry which is preliminary data.</text>
</comment>
<dbReference type="InterPro" id="IPR036388">
    <property type="entry name" value="WH-like_DNA-bd_sf"/>
</dbReference>
<accession>A0ABD5ZST9</accession>
<dbReference type="Gene3D" id="1.10.10.10">
    <property type="entry name" value="Winged helix-like DNA-binding domain superfamily/Winged helix DNA-binding domain"/>
    <property type="match status" value="1"/>
</dbReference>
<sequence>MTDPGFETVVALLDDEYARAVLAATDGRARSATELAATLDASKQTVYRRLERLREAGLVAEATRPRSDGHHETVYTATLERVSVELREGEFAVEVETDGERDAADTLTDLWRRFP</sequence>
<evidence type="ECO:0000313" key="1">
    <source>
        <dbReference type="EMBL" id="MFC7236244.1"/>
    </source>
</evidence>
<reference evidence="1 2" key="1">
    <citation type="journal article" date="2019" name="Int. J. Syst. Evol. Microbiol.">
        <title>The Global Catalogue of Microorganisms (GCM) 10K type strain sequencing project: providing services to taxonomists for standard genome sequencing and annotation.</title>
        <authorList>
            <consortium name="The Broad Institute Genomics Platform"/>
            <consortium name="The Broad Institute Genome Sequencing Center for Infectious Disease"/>
            <person name="Wu L."/>
            <person name="Ma J."/>
        </authorList>
    </citation>
    <scope>NUCLEOTIDE SEQUENCE [LARGE SCALE GENOMIC DNA]</scope>
    <source>
        <strain evidence="1 2">DT85</strain>
    </source>
</reference>
<dbReference type="EMBL" id="JBHTAP010000001">
    <property type="protein sequence ID" value="MFC7236244.1"/>
    <property type="molecule type" value="Genomic_DNA"/>
</dbReference>
<proteinExistence type="predicted"/>
<keyword evidence="2" id="KW-1185">Reference proteome</keyword>
<evidence type="ECO:0000313" key="2">
    <source>
        <dbReference type="Proteomes" id="UP001596398"/>
    </source>
</evidence>
<dbReference type="SUPFAM" id="SSF46785">
    <property type="entry name" value="Winged helix' DNA-binding domain"/>
    <property type="match status" value="1"/>
</dbReference>
<organism evidence="1 2">
    <name type="scientific">Halosegnis marinus</name>
    <dbReference type="NCBI Taxonomy" id="3034023"/>
    <lineage>
        <taxon>Archaea</taxon>
        <taxon>Methanobacteriati</taxon>
        <taxon>Methanobacteriota</taxon>
        <taxon>Stenosarchaea group</taxon>
        <taxon>Halobacteria</taxon>
        <taxon>Halobacteriales</taxon>
        <taxon>Natronomonadaceae</taxon>
        <taxon>Halosegnis</taxon>
    </lineage>
</organism>
<dbReference type="Proteomes" id="UP001596398">
    <property type="component" value="Unassembled WGS sequence"/>
</dbReference>
<dbReference type="Pfam" id="PF12840">
    <property type="entry name" value="HTH_20"/>
    <property type="match status" value="1"/>
</dbReference>
<name>A0ABD5ZST9_9EURY</name>
<gene>
    <name evidence="1" type="ORF">ACFQJ4_13045</name>
</gene>
<dbReference type="AlphaFoldDB" id="A0ABD5ZST9"/>
<dbReference type="InterPro" id="IPR036390">
    <property type="entry name" value="WH_DNA-bd_sf"/>
</dbReference>
<dbReference type="RefSeq" id="WP_276236181.1">
    <property type="nucleotide sequence ID" value="NZ_JBHTAP010000001.1"/>
</dbReference>
<dbReference type="InterPro" id="IPR011991">
    <property type="entry name" value="ArsR-like_HTH"/>
</dbReference>
<dbReference type="CDD" id="cd00090">
    <property type="entry name" value="HTH_ARSR"/>
    <property type="match status" value="1"/>
</dbReference>